<evidence type="ECO:0000313" key="2">
    <source>
        <dbReference type="Proteomes" id="UP001153328"/>
    </source>
</evidence>
<dbReference type="RefSeq" id="WP_205046067.1">
    <property type="nucleotide sequence ID" value="NZ_CAJVAX010000018.1"/>
</dbReference>
<comment type="caution">
    <text evidence="1">The sequence shown here is derived from an EMBL/GenBank/DDBJ whole genome shotgun (WGS) entry which is preliminary data.</text>
</comment>
<reference evidence="1" key="1">
    <citation type="submission" date="2021-06" db="EMBL/GenBank/DDBJ databases">
        <authorList>
            <person name="Arsene-Ploetze F."/>
        </authorList>
    </citation>
    <scope>NUCLEOTIDE SEQUENCE</scope>
    <source>
        <strain evidence="1">SBRY1</strain>
    </source>
</reference>
<name>A0A9W4H3I1_9ACTN</name>
<dbReference type="Proteomes" id="UP001153328">
    <property type="component" value="Unassembled WGS sequence"/>
</dbReference>
<accession>A0A9W4H3I1</accession>
<gene>
    <name evidence="1" type="ORF">SBRY_40665</name>
</gene>
<sequence>MHPAQAVRKTALGLLGLLLIHGRAVRDAATCGIPSNARLHLAVRSRQVRRARAAARAELRERVAAVAAAVPSARLLCVRIDDRALRPPRYAPRIGGPPGGPEGPALTCTVFAEAYFGTDAAPEQVAAELVAGPTGAWRRRGNSWICEPFAHWESDLQDRPLRWRRGPSPRALAVIRRDERTEPAGWSISDARSRHRTLLRWSSHTGYLTLPRHPWRRALRRADAR</sequence>
<dbReference type="AlphaFoldDB" id="A0A9W4H3I1"/>
<keyword evidence="2" id="KW-1185">Reference proteome</keyword>
<protein>
    <submittedName>
        <fullName evidence="1">Uncharacterized protein</fullName>
    </submittedName>
</protein>
<evidence type="ECO:0000313" key="1">
    <source>
        <dbReference type="EMBL" id="CAG7647430.1"/>
    </source>
</evidence>
<dbReference type="EMBL" id="CAJVAX010000018">
    <property type="protein sequence ID" value="CAG7647430.1"/>
    <property type="molecule type" value="Genomic_DNA"/>
</dbReference>
<organism evidence="1 2">
    <name type="scientific">Actinacidiphila bryophytorum</name>
    <dbReference type="NCBI Taxonomy" id="1436133"/>
    <lineage>
        <taxon>Bacteria</taxon>
        <taxon>Bacillati</taxon>
        <taxon>Actinomycetota</taxon>
        <taxon>Actinomycetes</taxon>
        <taxon>Kitasatosporales</taxon>
        <taxon>Streptomycetaceae</taxon>
        <taxon>Actinacidiphila</taxon>
    </lineage>
</organism>
<proteinExistence type="predicted"/>